<organism evidence="1 2">
    <name type="scientific">Trichonephila clavipes</name>
    <name type="common">Golden silk orbweaver</name>
    <name type="synonym">Nephila clavipes</name>
    <dbReference type="NCBI Taxonomy" id="2585209"/>
    <lineage>
        <taxon>Eukaryota</taxon>
        <taxon>Metazoa</taxon>
        <taxon>Ecdysozoa</taxon>
        <taxon>Arthropoda</taxon>
        <taxon>Chelicerata</taxon>
        <taxon>Arachnida</taxon>
        <taxon>Araneae</taxon>
        <taxon>Araneomorphae</taxon>
        <taxon>Entelegynae</taxon>
        <taxon>Araneoidea</taxon>
        <taxon>Nephilidae</taxon>
        <taxon>Trichonephila</taxon>
    </lineage>
</organism>
<proteinExistence type="predicted"/>
<dbReference type="AlphaFoldDB" id="A0A8X6WBN6"/>
<keyword evidence="2" id="KW-1185">Reference proteome</keyword>
<comment type="caution">
    <text evidence="1">The sequence shown here is derived from an EMBL/GenBank/DDBJ whole genome shotgun (WGS) entry which is preliminary data.</text>
</comment>
<dbReference type="Proteomes" id="UP000887159">
    <property type="component" value="Unassembled WGS sequence"/>
</dbReference>
<gene>
    <name evidence="1" type="primary">NCL1_18111</name>
    <name evidence="1" type="ORF">TNCV_4201471</name>
</gene>
<evidence type="ECO:0000313" key="1">
    <source>
        <dbReference type="EMBL" id="GFY31839.1"/>
    </source>
</evidence>
<protein>
    <submittedName>
        <fullName evidence="1">Uncharacterized protein</fullName>
    </submittedName>
</protein>
<name>A0A8X6WBN6_TRICX</name>
<accession>A0A8X6WBN6</accession>
<sequence>MLQDYDPSFSRVYFSRPRLFSSPSLFSPVPTFFSPVVARSSSLSSPVRPVARCRQRFLTAGKRKLLLNREKEKLKCVKDLTFFTMEQSNKNITNADILTSERERNLAKENGETQQANINDENMQDYDDQQPFEKDIVQPKGISNAPTVKCLENVGYQFENFTLAGVRGLNLLSNFIDYILSHEMSYFQNKDPNNIYSVSVREYEEQKTSF</sequence>
<reference evidence="1" key="1">
    <citation type="submission" date="2020-08" db="EMBL/GenBank/DDBJ databases">
        <title>Multicomponent nature underlies the extraordinary mechanical properties of spider dragline silk.</title>
        <authorList>
            <person name="Kono N."/>
            <person name="Nakamura H."/>
            <person name="Mori M."/>
            <person name="Yoshida Y."/>
            <person name="Ohtoshi R."/>
            <person name="Malay A.D."/>
            <person name="Moran D.A.P."/>
            <person name="Tomita M."/>
            <person name="Numata K."/>
            <person name="Arakawa K."/>
        </authorList>
    </citation>
    <scope>NUCLEOTIDE SEQUENCE</scope>
</reference>
<evidence type="ECO:0000313" key="2">
    <source>
        <dbReference type="Proteomes" id="UP000887159"/>
    </source>
</evidence>
<dbReference type="EMBL" id="BMAU01021400">
    <property type="protein sequence ID" value="GFY31839.1"/>
    <property type="molecule type" value="Genomic_DNA"/>
</dbReference>